<evidence type="ECO:0000313" key="12">
    <source>
        <dbReference type="EMBL" id="RHY21314.1"/>
    </source>
</evidence>
<feature type="transmembrane region" description="Helical" evidence="10">
    <location>
        <begin position="299"/>
        <end position="316"/>
    </location>
</feature>
<dbReference type="GO" id="GO:0004016">
    <property type="term" value="F:adenylate cyclase activity"/>
    <property type="evidence" value="ECO:0007669"/>
    <property type="project" value="TreeGrafter"/>
</dbReference>
<evidence type="ECO:0000256" key="8">
    <source>
        <dbReference type="SAM" id="Coils"/>
    </source>
</evidence>
<keyword evidence="6 7" id="KW-0456">Lyase</keyword>
<dbReference type="InterPro" id="IPR018297">
    <property type="entry name" value="A/G_cyclase_CS"/>
</dbReference>
<feature type="coiled-coil region" evidence="8">
    <location>
        <begin position="1212"/>
        <end position="1239"/>
    </location>
</feature>
<feature type="transmembrane region" description="Helical" evidence="10">
    <location>
        <begin position="169"/>
        <end position="186"/>
    </location>
</feature>
<dbReference type="GO" id="GO:0005886">
    <property type="term" value="C:plasma membrane"/>
    <property type="evidence" value="ECO:0007669"/>
    <property type="project" value="TreeGrafter"/>
</dbReference>
<feature type="transmembrane region" description="Helical" evidence="10">
    <location>
        <begin position="641"/>
        <end position="663"/>
    </location>
</feature>
<sequence length="1302" mass="146072">MASPAVGLIPPGGHQQTQSQPPSKSATKRKLNKVMPCGVDVTTTSYYEPPLLVGASTATARINSGGRRRSSFVASREKPSDRKVTDLLSKTVPNYLGGTTMQTRAYDAGMRPISCRFSDPHLEEVFRKHYRHYVLGKVRMGGWISIMLHVVMGVIEYMCGYSAPHEGGLVLARVSIVLVTLAFLRGTRRPSFQPRFEAWMMSYYALLGTLVVATSVLFESSLRWAGAGGSTETTEDDMYFFFAGRWSQAISLIYISILFNASGMTFIMSTACAWFHISLMIAVPLTLYRDHPQLQDPQLAYGPILTCFCMLSAYNSERHIRKEFVLRCNVTEDRKRRDDLLETMLPAHIKESLKENRTDQLAEQFDEVSILFCYVSDFGRLSKTTSAIELVQLMNRIFFCFDKATDSRGVYKVEAIAETYMCAAGVPVKDPLHHEKIADMALTMMYIQEQEKWVCNGELIRLKIGIHSGPVVAGVIGSKAYSYHLFGDTVNTSSRVCSSSKPGKIQISERTFALLSRSACYDIVPRGKIPLKGKGELMLYWLERKILRPVRRDPFGMTSRFELAEDKAVASAPRANKPGSPTTSSTEPAKSDVESLEMNKRTLAFQVKVPMSKRRRSALERRMEISFIVDYNMANLTQFRWALGAGIGVLTVAAILNGGVLGATAMTAEGASQSSGAMTLNLSGVVLLSSLFAYSYRRMFLSRMQTVSGVVVGLVFAALNFNLVLSPTSNFLNLNLIYITIVSLLMRFRFVTSATINCTILVLYLILLVYCHHDIRNVIGFLVITIFCTTIGQYSCYRREVGLRTDFLLKHMLNVEKKKCEELLANMLPSPEYAEALLLNGTIVDELNDVTLLYSDMVGFTALSSTLKPVESCLFLNKVYSAFDRHLDAFGVYKMDTVGDAFIVIGGNAMCDDVAITLGLPNYKSEKNHAVAITAFAVEMLREMDEFRRSENVHLQMRIGIHTGKVVGGVVGIKKPRYLIWGSQTVVANSMESKSIPGRIQISDATHRILQQASSQYQFEPRGEISIGDTEVISTYFVQTDKAPKKEAIVAKYFPTAVYKSTAAVKSKQSKAAIELENLLLDARRRNPFFQNVELMGEGSRILHKLAASRGSNSLAALRTTLDDKTIRVKVQKLMLLRLATHHATKSHLHVRTLLPPPWSAEWMDGQMLTIRHANVMSWEQDRHFGSPQSLLRILHAWHLYSRQRTFKELRLRQAQTLHRQLRDELARAHAEIEVYQLEQVRLVRRLAGCFDKPKDVRRVFLRGVSAMNLEALSLFRHNPVHQPTPRHETGDDDVPLYKSNP</sequence>
<feature type="domain" description="Guanylate cyclase" evidence="11">
    <location>
        <begin position="369"/>
        <end position="497"/>
    </location>
</feature>
<feature type="transmembrane region" description="Helical" evidence="10">
    <location>
        <begin position="140"/>
        <end position="163"/>
    </location>
</feature>
<feature type="transmembrane region" description="Helical" evidence="10">
    <location>
        <begin position="777"/>
        <end position="795"/>
    </location>
</feature>
<evidence type="ECO:0000256" key="7">
    <source>
        <dbReference type="RuleBase" id="RU000405"/>
    </source>
</evidence>
<proteinExistence type="inferred from homology"/>
<dbReference type="GO" id="GO:0035556">
    <property type="term" value="P:intracellular signal transduction"/>
    <property type="evidence" value="ECO:0007669"/>
    <property type="project" value="InterPro"/>
</dbReference>
<dbReference type="GO" id="GO:0001653">
    <property type="term" value="F:peptide receptor activity"/>
    <property type="evidence" value="ECO:0007669"/>
    <property type="project" value="TreeGrafter"/>
</dbReference>
<evidence type="ECO:0000256" key="2">
    <source>
        <dbReference type="ARBA" id="ARBA00022692"/>
    </source>
</evidence>
<accession>A0A397BQC4</accession>
<dbReference type="VEuPathDB" id="FungiDB:H257_01756"/>
<keyword evidence="8" id="KW-0175">Coiled coil</keyword>
<feature type="domain" description="Guanylate cyclase" evidence="11">
    <location>
        <begin position="851"/>
        <end position="992"/>
    </location>
</feature>
<dbReference type="InterPro" id="IPR029787">
    <property type="entry name" value="Nucleotide_cyclase"/>
</dbReference>
<dbReference type="Gene3D" id="3.30.70.1230">
    <property type="entry name" value="Nucleotide cyclase"/>
    <property type="match status" value="2"/>
</dbReference>
<feature type="region of interest" description="Disordered" evidence="9">
    <location>
        <begin position="569"/>
        <end position="593"/>
    </location>
</feature>
<evidence type="ECO:0000259" key="11">
    <source>
        <dbReference type="PROSITE" id="PS50125"/>
    </source>
</evidence>
<dbReference type="InterPro" id="IPR001054">
    <property type="entry name" value="A/G_cyclase"/>
</dbReference>
<evidence type="ECO:0000256" key="5">
    <source>
        <dbReference type="ARBA" id="ARBA00023136"/>
    </source>
</evidence>
<evidence type="ECO:0000256" key="6">
    <source>
        <dbReference type="ARBA" id="ARBA00023239"/>
    </source>
</evidence>
<feature type="compositionally biased region" description="Polar residues" evidence="9">
    <location>
        <begin position="579"/>
        <end position="588"/>
    </location>
</feature>
<protein>
    <recommendedName>
        <fullName evidence="11">Guanylate cyclase domain-containing protein</fullName>
    </recommendedName>
</protein>
<keyword evidence="4 10" id="KW-1133">Transmembrane helix</keyword>
<evidence type="ECO:0000256" key="9">
    <source>
        <dbReference type="SAM" id="MobiDB-lite"/>
    </source>
</evidence>
<reference evidence="12 13" key="1">
    <citation type="submission" date="2018-08" db="EMBL/GenBank/DDBJ databases">
        <title>Aphanomyces genome sequencing and annotation.</title>
        <authorList>
            <person name="Minardi D."/>
            <person name="Oidtmann B."/>
            <person name="Van Der Giezen M."/>
            <person name="Studholme D.J."/>
        </authorList>
    </citation>
    <scope>NUCLEOTIDE SEQUENCE [LARGE SCALE GENOMIC DNA]</scope>
    <source>
        <strain evidence="12 13">Yx</strain>
    </source>
</reference>
<dbReference type="SUPFAM" id="SSF55073">
    <property type="entry name" value="Nucleotide cyclase"/>
    <property type="match status" value="2"/>
</dbReference>
<feature type="region of interest" description="Disordered" evidence="9">
    <location>
        <begin position="1280"/>
        <end position="1302"/>
    </location>
</feature>
<evidence type="ECO:0000256" key="1">
    <source>
        <dbReference type="ARBA" id="ARBA00004370"/>
    </source>
</evidence>
<evidence type="ECO:0000256" key="4">
    <source>
        <dbReference type="ARBA" id="ARBA00022989"/>
    </source>
</evidence>
<dbReference type="SMART" id="SM00044">
    <property type="entry name" value="CYCc"/>
    <property type="match status" value="2"/>
</dbReference>
<feature type="transmembrane region" description="Helical" evidence="10">
    <location>
        <begin position="737"/>
        <end position="770"/>
    </location>
</feature>
<dbReference type="CDD" id="cd07302">
    <property type="entry name" value="CHD"/>
    <property type="match status" value="2"/>
</dbReference>
<feature type="compositionally biased region" description="Polar residues" evidence="9">
    <location>
        <begin position="14"/>
        <end position="25"/>
    </location>
</feature>
<dbReference type="GO" id="GO:0004383">
    <property type="term" value="F:guanylate cyclase activity"/>
    <property type="evidence" value="ECO:0007669"/>
    <property type="project" value="TreeGrafter"/>
</dbReference>
<comment type="caution">
    <text evidence="12">The sequence shown here is derived from an EMBL/GenBank/DDBJ whole genome shotgun (WGS) entry which is preliminary data.</text>
</comment>
<dbReference type="InterPro" id="IPR050401">
    <property type="entry name" value="Cyclic_nucleotide_synthase"/>
</dbReference>
<comment type="subcellular location">
    <subcellularLocation>
        <location evidence="1">Membrane</location>
    </subcellularLocation>
</comment>
<evidence type="ECO:0000313" key="13">
    <source>
        <dbReference type="Proteomes" id="UP000266239"/>
    </source>
</evidence>
<dbReference type="PANTHER" id="PTHR11920:SF335">
    <property type="entry name" value="GUANYLATE CYCLASE"/>
    <property type="match status" value="1"/>
</dbReference>
<dbReference type="Proteomes" id="UP000266239">
    <property type="component" value="Unassembled WGS sequence"/>
</dbReference>
<keyword evidence="5 10" id="KW-0472">Membrane</keyword>
<feature type="transmembrane region" description="Helical" evidence="10">
    <location>
        <begin position="238"/>
        <end position="259"/>
    </location>
</feature>
<feature type="transmembrane region" description="Helical" evidence="10">
    <location>
        <begin position="706"/>
        <end position="725"/>
    </location>
</feature>
<evidence type="ECO:0000256" key="10">
    <source>
        <dbReference type="SAM" id="Phobius"/>
    </source>
</evidence>
<feature type="transmembrane region" description="Helical" evidence="10">
    <location>
        <begin position="198"/>
        <end position="218"/>
    </location>
</feature>
<dbReference type="PANTHER" id="PTHR11920">
    <property type="entry name" value="GUANYLYL CYCLASE"/>
    <property type="match status" value="1"/>
</dbReference>
<feature type="region of interest" description="Disordered" evidence="9">
    <location>
        <begin position="1"/>
        <end position="31"/>
    </location>
</feature>
<keyword evidence="3" id="KW-0547">Nucleotide-binding</keyword>
<feature type="transmembrane region" description="Helical" evidence="10">
    <location>
        <begin position="675"/>
        <end position="694"/>
    </location>
</feature>
<dbReference type="GO" id="GO:0007168">
    <property type="term" value="P:receptor guanylyl cyclase signaling pathway"/>
    <property type="evidence" value="ECO:0007669"/>
    <property type="project" value="TreeGrafter"/>
</dbReference>
<gene>
    <name evidence="12" type="ORF">DYB25_004753</name>
</gene>
<dbReference type="GO" id="GO:0000166">
    <property type="term" value="F:nucleotide binding"/>
    <property type="evidence" value="ECO:0007669"/>
    <property type="project" value="UniProtKB-KW"/>
</dbReference>
<dbReference type="Pfam" id="PF00211">
    <property type="entry name" value="Guanylate_cyc"/>
    <property type="match status" value="2"/>
</dbReference>
<feature type="transmembrane region" description="Helical" evidence="10">
    <location>
        <begin position="266"/>
        <end position="287"/>
    </location>
</feature>
<keyword evidence="2 10" id="KW-0812">Transmembrane</keyword>
<dbReference type="PROSITE" id="PS00452">
    <property type="entry name" value="GUANYLATE_CYCLASE_1"/>
    <property type="match status" value="1"/>
</dbReference>
<dbReference type="PROSITE" id="PS50125">
    <property type="entry name" value="GUANYLATE_CYCLASE_2"/>
    <property type="match status" value="2"/>
</dbReference>
<comment type="similarity">
    <text evidence="7">Belongs to the adenylyl cyclase class-4/guanylyl cyclase family.</text>
</comment>
<evidence type="ECO:0000256" key="3">
    <source>
        <dbReference type="ARBA" id="ARBA00022741"/>
    </source>
</evidence>
<dbReference type="EMBL" id="QUTA01004037">
    <property type="protein sequence ID" value="RHY21314.1"/>
    <property type="molecule type" value="Genomic_DNA"/>
</dbReference>
<organism evidence="12 13">
    <name type="scientific">Aphanomyces astaci</name>
    <name type="common">Crayfish plague agent</name>
    <dbReference type="NCBI Taxonomy" id="112090"/>
    <lineage>
        <taxon>Eukaryota</taxon>
        <taxon>Sar</taxon>
        <taxon>Stramenopiles</taxon>
        <taxon>Oomycota</taxon>
        <taxon>Saprolegniomycetes</taxon>
        <taxon>Saprolegniales</taxon>
        <taxon>Verrucalvaceae</taxon>
        <taxon>Aphanomyces</taxon>
    </lineage>
</organism>
<name>A0A397BQC4_APHAT</name>